<dbReference type="InterPro" id="IPR034660">
    <property type="entry name" value="DinB/YfiT-like"/>
</dbReference>
<organism evidence="2 3">
    <name type="scientific">Thermobispora bispora (strain ATCC 19993 / DSM 43833 / CBS 139.67 / JCM 10125 / KCTC 9307 / NBRC 14880 / R51)</name>
    <dbReference type="NCBI Taxonomy" id="469371"/>
    <lineage>
        <taxon>Bacteria</taxon>
        <taxon>Bacillati</taxon>
        <taxon>Actinomycetota</taxon>
        <taxon>Actinomycetes</taxon>
        <taxon>Streptosporangiales</taxon>
        <taxon>Streptosporangiaceae</taxon>
        <taxon>Thermobispora</taxon>
    </lineage>
</organism>
<dbReference type="InterPro" id="IPR017517">
    <property type="entry name" value="Maleyloyr_isom"/>
</dbReference>
<proteinExistence type="predicted"/>
<gene>
    <name evidence="2" type="ordered locus">Tbis_2526</name>
</gene>
<dbReference type="NCBIfam" id="TIGR03086">
    <property type="entry name" value="TIGR03086 family metal-binding protein"/>
    <property type="match status" value="1"/>
</dbReference>
<evidence type="ECO:0000313" key="2">
    <source>
        <dbReference type="EMBL" id="ADG89228.1"/>
    </source>
</evidence>
<dbReference type="KEGG" id="tbi:Tbis_2526"/>
<sequence length="202" mass="22747">MIDIRDAYRRALHDFGERLHLVRDDQWELPTPCVDWDVRELVNHLVNENLLAPELLAGRRITDIAGMYEEDVLGDDPIKAFEVSAQNAVEAVYAEGALTRVAHLPFGDVPGREYISELFADALIHTWDLAHAIGASERLDPELVASCAEWFERTREDYQETGLIAEPVNVPEDADQQTRLLAAWGRVPAPRSGTAARRRAPR</sequence>
<dbReference type="SUPFAM" id="SSF109854">
    <property type="entry name" value="DinB/YfiT-like putative metalloenzymes"/>
    <property type="match status" value="1"/>
</dbReference>
<dbReference type="EMBL" id="CP001874">
    <property type="protein sequence ID" value="ADG89228.1"/>
    <property type="molecule type" value="Genomic_DNA"/>
</dbReference>
<keyword evidence="3" id="KW-1185">Reference proteome</keyword>
<accession>D6Y4Q2</accession>
<dbReference type="Pfam" id="PF11716">
    <property type="entry name" value="MDMPI_N"/>
    <property type="match status" value="1"/>
</dbReference>
<dbReference type="AlphaFoldDB" id="D6Y4Q2"/>
<dbReference type="GO" id="GO:0046872">
    <property type="term" value="F:metal ion binding"/>
    <property type="evidence" value="ECO:0007669"/>
    <property type="project" value="InterPro"/>
</dbReference>
<evidence type="ECO:0000313" key="3">
    <source>
        <dbReference type="Proteomes" id="UP000006640"/>
    </source>
</evidence>
<protein>
    <recommendedName>
        <fullName evidence="1">Mycothiol-dependent maleylpyruvate isomerase metal-binding domain-containing protein</fullName>
    </recommendedName>
</protein>
<dbReference type="Gene3D" id="1.20.120.450">
    <property type="entry name" value="dinb family like domain"/>
    <property type="match status" value="1"/>
</dbReference>
<name>D6Y4Q2_THEBD</name>
<dbReference type="RefSeq" id="WP_013132761.1">
    <property type="nucleotide sequence ID" value="NC_014165.1"/>
</dbReference>
<dbReference type="NCBIfam" id="TIGR03083">
    <property type="entry name" value="maleylpyruvate isomerase family mycothiol-dependent enzyme"/>
    <property type="match status" value="1"/>
</dbReference>
<dbReference type="HOGENOM" id="CLU_051661_1_0_11"/>
<feature type="domain" description="Mycothiol-dependent maleylpyruvate isomerase metal-binding" evidence="1">
    <location>
        <begin position="9"/>
        <end position="130"/>
    </location>
</feature>
<dbReference type="InterPro" id="IPR024344">
    <property type="entry name" value="MDMPI_metal-binding"/>
</dbReference>
<dbReference type="STRING" id="469371.Tbis_2526"/>
<dbReference type="InterPro" id="IPR017520">
    <property type="entry name" value="CHP03086"/>
</dbReference>
<dbReference type="OrthoDB" id="5185819at2"/>
<evidence type="ECO:0000259" key="1">
    <source>
        <dbReference type="Pfam" id="PF11716"/>
    </source>
</evidence>
<dbReference type="Proteomes" id="UP000006640">
    <property type="component" value="Chromosome"/>
</dbReference>
<dbReference type="eggNOG" id="COG1576">
    <property type="taxonomic scope" value="Bacteria"/>
</dbReference>
<reference evidence="2 3" key="1">
    <citation type="submission" date="2010-01" db="EMBL/GenBank/DDBJ databases">
        <title>The complete genome of Thermobispora bispora DSM 43833.</title>
        <authorList>
            <consortium name="US DOE Joint Genome Institute (JGI-PGF)"/>
            <person name="Lucas S."/>
            <person name="Copeland A."/>
            <person name="Lapidus A."/>
            <person name="Glavina del Rio T."/>
            <person name="Dalin E."/>
            <person name="Tice H."/>
            <person name="Bruce D."/>
            <person name="Goodwin L."/>
            <person name="Pitluck S."/>
            <person name="Kyrpides N."/>
            <person name="Mavromatis K."/>
            <person name="Ivanova N."/>
            <person name="Mikhailova N."/>
            <person name="Chertkov O."/>
            <person name="Brettin T."/>
            <person name="Detter J.C."/>
            <person name="Han C."/>
            <person name="Larimer F."/>
            <person name="Land M."/>
            <person name="Hauser L."/>
            <person name="Markowitz V."/>
            <person name="Cheng J.-F."/>
            <person name="Hugenholtz P."/>
            <person name="Woyke T."/>
            <person name="Wu D."/>
            <person name="Jando M."/>
            <person name="Schneider S."/>
            <person name="Klenk H.-P."/>
            <person name="Eisen J.A."/>
        </authorList>
    </citation>
    <scope>NUCLEOTIDE SEQUENCE [LARGE SCALE GENOMIC DNA]</scope>
    <source>
        <strain evidence="3">ATCC 19993 / DSM 43833 / CBS 139.67 / JCM 10125 / KCTC 9307 / NBRC 14880 / R51</strain>
    </source>
</reference>